<name>A0A381ZLW8_9ZZZZ</name>
<evidence type="ECO:0000256" key="1">
    <source>
        <dbReference type="ARBA" id="ARBA00022491"/>
    </source>
</evidence>
<sequence length="303" mass="34055">MSFADLKAKANDMSALVGAAESATQKQSYGDDRMWKPTVDKAGNGYAVIRFLPTVEGDDLPWAKYWDHFFQGPTGQWYVEKSLTTIGKDDPVSESNSKLWNTGIEADKDTARRRKRRLHYVSNIYIVSDPESPENNGKVFLYTYGAKIFEKIMNSMQPQYEDETAINPFDLWKGANFKMKIAQVAGFRNYDRSEFGGVEALHTDDTVLEGIYNQQHSIQEFTDPSTFKSYSELNLKLTRVLGTDGTPQARTEIDYVDEDIKNESPFNDGPVVSDPVAVAADPVQRAEAEDDTMSYFAKLAAEA</sequence>
<dbReference type="Gene3D" id="3.90.198.10">
    <property type="entry name" value="Replication Fork Single-Stranded Dna Binding Protein"/>
    <property type="match status" value="1"/>
</dbReference>
<evidence type="ECO:0000259" key="3">
    <source>
        <dbReference type="Pfam" id="PF08804"/>
    </source>
</evidence>
<feature type="domain" description="Bacteriophage T4 Gp32 single-stranded DNA-binding" evidence="3">
    <location>
        <begin position="43"/>
        <end position="240"/>
    </location>
</feature>
<accession>A0A381ZLW8</accession>
<dbReference type="InterPro" id="IPR012340">
    <property type="entry name" value="NA-bd_OB-fold"/>
</dbReference>
<dbReference type="GO" id="GO:0039693">
    <property type="term" value="P:viral DNA genome replication"/>
    <property type="evidence" value="ECO:0007669"/>
    <property type="project" value="UniProtKB-KW"/>
</dbReference>
<dbReference type="Pfam" id="PF08804">
    <property type="entry name" value="gp32"/>
    <property type="match status" value="1"/>
</dbReference>
<dbReference type="GO" id="GO:0003697">
    <property type="term" value="F:single-stranded DNA binding"/>
    <property type="evidence" value="ECO:0007669"/>
    <property type="project" value="InterPro"/>
</dbReference>
<protein>
    <recommendedName>
        <fullName evidence="3">Bacteriophage T4 Gp32 single-stranded DNA-binding domain-containing protein</fullName>
    </recommendedName>
</protein>
<organism evidence="4">
    <name type="scientific">marine metagenome</name>
    <dbReference type="NCBI Taxonomy" id="408172"/>
    <lineage>
        <taxon>unclassified sequences</taxon>
        <taxon>metagenomes</taxon>
        <taxon>ecological metagenomes</taxon>
    </lineage>
</organism>
<keyword evidence="2" id="KW-1194">Viral DNA replication</keyword>
<evidence type="ECO:0000313" key="4">
    <source>
        <dbReference type="EMBL" id="SVA89961.1"/>
    </source>
</evidence>
<dbReference type="AlphaFoldDB" id="A0A381ZLW8"/>
<gene>
    <name evidence="4" type="ORF">METZ01_LOCUS142815</name>
</gene>
<proteinExistence type="predicted"/>
<dbReference type="EMBL" id="UINC01021749">
    <property type="protein sequence ID" value="SVA89961.1"/>
    <property type="molecule type" value="Genomic_DNA"/>
</dbReference>
<dbReference type="InterPro" id="IPR012339">
    <property type="entry name" value="Phage_T4_Gp32_ssDNA-bd"/>
</dbReference>
<reference evidence="4" key="1">
    <citation type="submission" date="2018-05" db="EMBL/GenBank/DDBJ databases">
        <authorList>
            <person name="Lanie J.A."/>
            <person name="Ng W.-L."/>
            <person name="Kazmierczak K.M."/>
            <person name="Andrzejewski T.M."/>
            <person name="Davidsen T.M."/>
            <person name="Wayne K.J."/>
            <person name="Tettelin H."/>
            <person name="Glass J.I."/>
            <person name="Rusch D."/>
            <person name="Podicherti R."/>
            <person name="Tsui H.-C.T."/>
            <person name="Winkler M.E."/>
        </authorList>
    </citation>
    <scope>NUCLEOTIDE SEQUENCE</scope>
</reference>
<dbReference type="SUPFAM" id="SSF50249">
    <property type="entry name" value="Nucleic acid-binding proteins"/>
    <property type="match status" value="1"/>
</dbReference>
<dbReference type="InterPro" id="IPR044947">
    <property type="entry name" value="Phage_T4_Gp32_ssDNA-bd_sf"/>
</dbReference>
<keyword evidence="2" id="KW-0235">DNA replication</keyword>
<keyword evidence="1" id="KW-0678">Repressor</keyword>
<evidence type="ECO:0000256" key="2">
    <source>
        <dbReference type="ARBA" id="ARBA00023109"/>
    </source>
</evidence>